<dbReference type="AlphaFoldDB" id="A0A9D2MIG6"/>
<sequence>MKKKHTVYISRPVLISIVAFVLPMCLLIVFFSLSSGLPDRVPTHFTNGVGIDGWGAKSELYPLPIIPAVLGAITIPLAVVFDKKGIPFFSYFASGISLFVTVLMALVIAMFLKAAGV</sequence>
<feature type="transmembrane region" description="Helical" evidence="1">
    <location>
        <begin position="12"/>
        <end position="33"/>
    </location>
</feature>
<organism evidence="2 3">
    <name type="scientific">Candidatus Eubacterium faecale</name>
    <dbReference type="NCBI Taxonomy" id="2838568"/>
    <lineage>
        <taxon>Bacteria</taxon>
        <taxon>Bacillati</taxon>
        <taxon>Bacillota</taxon>
        <taxon>Clostridia</taxon>
        <taxon>Eubacteriales</taxon>
        <taxon>Eubacteriaceae</taxon>
        <taxon>Eubacterium</taxon>
    </lineage>
</organism>
<name>A0A9D2MIG6_9FIRM</name>
<gene>
    <name evidence="2" type="ORF">IAA37_05965</name>
</gene>
<dbReference type="Proteomes" id="UP000823877">
    <property type="component" value="Unassembled WGS sequence"/>
</dbReference>
<reference evidence="2" key="1">
    <citation type="journal article" date="2021" name="PeerJ">
        <title>Extensive microbial diversity within the chicken gut microbiome revealed by metagenomics and culture.</title>
        <authorList>
            <person name="Gilroy R."/>
            <person name="Ravi A."/>
            <person name="Getino M."/>
            <person name="Pursley I."/>
            <person name="Horton D.L."/>
            <person name="Alikhan N.F."/>
            <person name="Baker D."/>
            <person name="Gharbi K."/>
            <person name="Hall N."/>
            <person name="Watson M."/>
            <person name="Adriaenssens E.M."/>
            <person name="Foster-Nyarko E."/>
            <person name="Jarju S."/>
            <person name="Secka A."/>
            <person name="Antonio M."/>
            <person name="Oren A."/>
            <person name="Chaudhuri R.R."/>
            <person name="La Ragione R."/>
            <person name="Hildebrand F."/>
            <person name="Pallen M.J."/>
        </authorList>
    </citation>
    <scope>NUCLEOTIDE SEQUENCE</scope>
    <source>
        <strain evidence="2">CHK188-16595</strain>
    </source>
</reference>
<proteinExistence type="predicted"/>
<evidence type="ECO:0000313" key="2">
    <source>
        <dbReference type="EMBL" id="HJB75202.1"/>
    </source>
</evidence>
<accession>A0A9D2MIG6</accession>
<dbReference type="EMBL" id="DWXN01000011">
    <property type="protein sequence ID" value="HJB75202.1"/>
    <property type="molecule type" value="Genomic_DNA"/>
</dbReference>
<protein>
    <submittedName>
        <fullName evidence="2">DUF1648 domain-containing protein</fullName>
    </submittedName>
</protein>
<feature type="transmembrane region" description="Helical" evidence="1">
    <location>
        <begin position="88"/>
        <end position="112"/>
    </location>
</feature>
<evidence type="ECO:0000313" key="3">
    <source>
        <dbReference type="Proteomes" id="UP000823877"/>
    </source>
</evidence>
<comment type="caution">
    <text evidence="2">The sequence shown here is derived from an EMBL/GenBank/DDBJ whole genome shotgun (WGS) entry which is preliminary data.</text>
</comment>
<feature type="transmembrane region" description="Helical" evidence="1">
    <location>
        <begin position="61"/>
        <end position="81"/>
    </location>
</feature>
<reference evidence="2" key="2">
    <citation type="submission" date="2021-04" db="EMBL/GenBank/DDBJ databases">
        <authorList>
            <person name="Gilroy R."/>
        </authorList>
    </citation>
    <scope>NUCLEOTIDE SEQUENCE</scope>
    <source>
        <strain evidence="2">CHK188-16595</strain>
    </source>
</reference>
<evidence type="ECO:0000256" key="1">
    <source>
        <dbReference type="SAM" id="Phobius"/>
    </source>
</evidence>
<keyword evidence="1" id="KW-0812">Transmembrane</keyword>
<keyword evidence="1" id="KW-0472">Membrane</keyword>
<keyword evidence="1" id="KW-1133">Transmembrane helix</keyword>